<evidence type="ECO:0000256" key="2">
    <source>
        <dbReference type="SAM" id="Phobius"/>
    </source>
</evidence>
<comment type="caution">
    <text evidence="3">The sequence shown here is derived from an EMBL/GenBank/DDBJ whole genome shotgun (WGS) entry which is preliminary data.</text>
</comment>
<feature type="transmembrane region" description="Helical" evidence="2">
    <location>
        <begin position="109"/>
        <end position="129"/>
    </location>
</feature>
<sequence length="265" mass="30037">MAIPISKIITYGKLDLMIATSALPIALSNTYHAVHMALQESPMIFKLNLVQSMLLLFNEIVALSGFFKSSRNCTTLAYIYLINAYFSLLSINIILYYKTYYTTKANKLLGYLCVVLQIVETFCLVQVFINSEFINGLIGGCILSFPIYWALGLTGSVTSVIIILTLLFIIGIRRHAEFRKLGLYTSLLHEGIFFFLTILCMDVALAVLVSLQDIYSGNVLHFGWIIKSKLMTELMLRAHRRRQERRRSRSGQTNADQELSHISLN</sequence>
<dbReference type="EMBL" id="MCFE01000079">
    <property type="protein sequence ID" value="ORY00715.1"/>
    <property type="molecule type" value="Genomic_DNA"/>
</dbReference>
<protein>
    <submittedName>
        <fullName evidence="3">Uncharacterized protein</fullName>
    </submittedName>
</protein>
<feature type="region of interest" description="Disordered" evidence="1">
    <location>
        <begin position="241"/>
        <end position="265"/>
    </location>
</feature>
<reference evidence="3 4" key="1">
    <citation type="submission" date="2016-07" db="EMBL/GenBank/DDBJ databases">
        <title>Pervasive Adenine N6-methylation of Active Genes in Fungi.</title>
        <authorList>
            <consortium name="DOE Joint Genome Institute"/>
            <person name="Mondo S.J."/>
            <person name="Dannebaum R.O."/>
            <person name="Kuo R.C."/>
            <person name="Labutti K."/>
            <person name="Haridas S."/>
            <person name="Kuo A."/>
            <person name="Salamov A."/>
            <person name="Ahrendt S.R."/>
            <person name="Lipzen A."/>
            <person name="Sullivan W."/>
            <person name="Andreopoulos W.B."/>
            <person name="Clum A."/>
            <person name="Lindquist E."/>
            <person name="Daum C."/>
            <person name="Ramamoorthy G.K."/>
            <person name="Gryganskyi A."/>
            <person name="Culley D."/>
            <person name="Magnuson J.K."/>
            <person name="James T.Y."/>
            <person name="O'Malley M.A."/>
            <person name="Stajich J.E."/>
            <person name="Spatafora J.W."/>
            <person name="Visel A."/>
            <person name="Grigoriev I.V."/>
        </authorList>
    </citation>
    <scope>NUCLEOTIDE SEQUENCE [LARGE SCALE GENOMIC DNA]</scope>
    <source>
        <strain evidence="3 4">CBS 931.73</strain>
    </source>
</reference>
<organism evidence="3 4">
    <name type="scientific">Basidiobolus meristosporus CBS 931.73</name>
    <dbReference type="NCBI Taxonomy" id="1314790"/>
    <lineage>
        <taxon>Eukaryota</taxon>
        <taxon>Fungi</taxon>
        <taxon>Fungi incertae sedis</taxon>
        <taxon>Zoopagomycota</taxon>
        <taxon>Entomophthoromycotina</taxon>
        <taxon>Basidiobolomycetes</taxon>
        <taxon>Basidiobolales</taxon>
        <taxon>Basidiobolaceae</taxon>
        <taxon>Basidiobolus</taxon>
    </lineage>
</organism>
<feature type="transmembrane region" description="Helical" evidence="2">
    <location>
        <begin position="45"/>
        <end position="66"/>
    </location>
</feature>
<keyword evidence="2" id="KW-1133">Transmembrane helix</keyword>
<dbReference type="AlphaFoldDB" id="A0A1Y1YT13"/>
<evidence type="ECO:0000313" key="3">
    <source>
        <dbReference type="EMBL" id="ORY00715.1"/>
    </source>
</evidence>
<keyword evidence="2" id="KW-0472">Membrane</keyword>
<accession>A0A1Y1YT13</accession>
<feature type="transmembrane region" description="Helical" evidence="2">
    <location>
        <begin position="192"/>
        <end position="212"/>
    </location>
</feature>
<evidence type="ECO:0000313" key="4">
    <source>
        <dbReference type="Proteomes" id="UP000193498"/>
    </source>
</evidence>
<name>A0A1Y1YT13_9FUNG</name>
<dbReference type="InParanoid" id="A0A1Y1YT13"/>
<feature type="compositionally biased region" description="Polar residues" evidence="1">
    <location>
        <begin position="250"/>
        <end position="265"/>
    </location>
</feature>
<proteinExistence type="predicted"/>
<feature type="transmembrane region" description="Helical" evidence="2">
    <location>
        <begin position="149"/>
        <end position="172"/>
    </location>
</feature>
<keyword evidence="4" id="KW-1185">Reference proteome</keyword>
<gene>
    <name evidence="3" type="ORF">K493DRAFT_298772</name>
</gene>
<evidence type="ECO:0000256" key="1">
    <source>
        <dbReference type="SAM" id="MobiDB-lite"/>
    </source>
</evidence>
<feature type="transmembrane region" description="Helical" evidence="2">
    <location>
        <begin position="78"/>
        <end position="97"/>
    </location>
</feature>
<dbReference type="Proteomes" id="UP000193498">
    <property type="component" value="Unassembled WGS sequence"/>
</dbReference>
<keyword evidence="2" id="KW-0812">Transmembrane</keyword>